<accession>A0AB35ISE1</accession>
<dbReference type="EMBL" id="JAQLKE010000063">
    <property type="protein sequence ID" value="MDB7085926.1"/>
    <property type="molecule type" value="Genomic_DNA"/>
</dbReference>
<organism evidence="1 2">
    <name type="scientific">Thomasclavelia ramosa</name>
    <dbReference type="NCBI Taxonomy" id="1547"/>
    <lineage>
        <taxon>Bacteria</taxon>
        <taxon>Bacillati</taxon>
        <taxon>Bacillota</taxon>
        <taxon>Erysipelotrichia</taxon>
        <taxon>Erysipelotrichales</taxon>
        <taxon>Coprobacillaceae</taxon>
        <taxon>Thomasclavelia</taxon>
    </lineage>
</organism>
<dbReference type="Proteomes" id="UP001211987">
    <property type="component" value="Unassembled WGS sequence"/>
</dbReference>
<reference evidence="1" key="1">
    <citation type="submission" date="2023-01" db="EMBL/GenBank/DDBJ databases">
        <title>Human gut microbiome strain richness.</title>
        <authorList>
            <person name="Chen-Liaw A."/>
        </authorList>
    </citation>
    <scope>NUCLEOTIDE SEQUENCE</scope>
    <source>
        <strain evidence="1">1001217st2_G6_1001217B_191108</strain>
    </source>
</reference>
<sequence>MEIAVKELRQDIFNYLEDTIKKTPQEFKNLIDCIIEFKNKCDIDLSILVNYDFDGFGECWGMSIRIAECRSILAHIAESEQVLINTESIVYCLNDDINYYILDYLSKKYPFFNEEDDDNYDEELSEDLYEELYKSLKKDEEFIKYKNNYFYMRVAEKIKEIIEAILDDSEFADKSDEIHSLKLSHNNKLLITFGVPYNIH</sequence>
<comment type="caution">
    <text evidence="1">The sequence shown here is derived from an EMBL/GenBank/DDBJ whole genome shotgun (WGS) entry which is preliminary data.</text>
</comment>
<dbReference type="AlphaFoldDB" id="A0AB35ISE1"/>
<proteinExistence type="predicted"/>
<protein>
    <submittedName>
        <fullName evidence="1">Uncharacterized protein</fullName>
    </submittedName>
</protein>
<name>A0AB35ISE1_9FIRM</name>
<evidence type="ECO:0000313" key="1">
    <source>
        <dbReference type="EMBL" id="MDB7085926.1"/>
    </source>
</evidence>
<evidence type="ECO:0000313" key="2">
    <source>
        <dbReference type="Proteomes" id="UP001211987"/>
    </source>
</evidence>
<dbReference type="RefSeq" id="WP_195992865.1">
    <property type="nucleotide sequence ID" value="NZ_JADPBJ010000052.1"/>
</dbReference>
<gene>
    <name evidence="1" type="ORF">PM738_19290</name>
</gene>